<dbReference type="InterPro" id="IPR003107">
    <property type="entry name" value="HAT"/>
</dbReference>
<comment type="subcellular location">
    <subcellularLocation>
        <location evidence="3">Nucleus</location>
    </subcellularLocation>
    <subcellularLocation>
        <location evidence="3">Cytoplasm</location>
    </subcellularLocation>
    <text evidence="3">Nucleus and/or cytoplasm.</text>
</comment>
<feature type="domain" description="Suppressor of forked" evidence="4">
    <location>
        <begin position="13"/>
        <end position="539"/>
    </location>
</feature>
<dbReference type="GO" id="GO:0003729">
    <property type="term" value="F:mRNA binding"/>
    <property type="evidence" value="ECO:0007669"/>
    <property type="project" value="TreeGrafter"/>
</dbReference>
<evidence type="ECO:0000259" key="4">
    <source>
        <dbReference type="Pfam" id="PF05843"/>
    </source>
</evidence>
<dbReference type="Gene3D" id="1.25.40.1040">
    <property type="match status" value="1"/>
</dbReference>
<dbReference type="AlphaFoldDB" id="A0A409WU50"/>
<proteinExistence type="predicted"/>
<evidence type="ECO:0000313" key="6">
    <source>
        <dbReference type="Proteomes" id="UP000284706"/>
    </source>
</evidence>
<dbReference type="EMBL" id="NHYE01004799">
    <property type="protein sequence ID" value="PPQ82048.1"/>
    <property type="molecule type" value="Genomic_DNA"/>
</dbReference>
<dbReference type="InParanoid" id="A0A409WU50"/>
<dbReference type="PANTHER" id="PTHR19980">
    <property type="entry name" value="RNA CLEAVAGE STIMULATION FACTOR"/>
    <property type="match status" value="1"/>
</dbReference>
<keyword evidence="3" id="KW-0963">Cytoplasm</keyword>
<dbReference type="STRING" id="231916.A0A409WU50"/>
<evidence type="ECO:0000256" key="2">
    <source>
        <dbReference type="ARBA" id="ARBA00023242"/>
    </source>
</evidence>
<name>A0A409WU50_9AGAR</name>
<sequence length="553" mass="64372">MGQDNLTIEYDDLVSELKRKPQCSDKWLKLIHVAEGSEDIEKILHTYESFLLVYPSNAFAQVRHLDHLLRHNLFKEAEFFFRKSLTNSHSVDLWKRYIDYVRHISAPDQHHTIEEAYEYALAHIGQDRDSGFVWSEYISFLRNKGTVDERQALTTLCKIYYRAVRIPLRNVDSLWKELEDIALHLNDVDARNALARLSPAYMRARDVLKQLDNFMASLDPPQVSGVYIPPSPSFSASERGLIGKWKNYLKWEESNPLGLDGENIPTLHLRIRMAYKKAVTSMPYHTEIWFMAYDWFDNIGLKEEAMLMLTLGLKANPSSHLLTFTLAEAFELKKKYEDVHATYLGLLVNLREQLENCSCQASVEKESWKVAQQNPAGCSPSESARHRSSVDSHQVAEIAKRRTEYGLVWVMYMRFGLRAEGTQSLRSIFGKVRRDRWATWETYDASARMEYHHTGDKDVGSRIYEKGMTAFGHEVDYILRYLEFLLSINDPTNARVLFERALHNIAPEHTTPLWQCWSQYQYMYGDLEDSLKLGKRMAEHNLSGIIFCQIRFL</sequence>
<dbReference type="InterPro" id="IPR045243">
    <property type="entry name" value="Rna14-like"/>
</dbReference>
<dbReference type="SUPFAM" id="SSF48452">
    <property type="entry name" value="TPR-like"/>
    <property type="match status" value="2"/>
</dbReference>
<keyword evidence="1" id="KW-0677">Repeat</keyword>
<evidence type="ECO:0000313" key="5">
    <source>
        <dbReference type="EMBL" id="PPQ82048.1"/>
    </source>
</evidence>
<reference evidence="5 6" key="1">
    <citation type="journal article" date="2018" name="Evol. Lett.">
        <title>Horizontal gene cluster transfer increased hallucinogenic mushroom diversity.</title>
        <authorList>
            <person name="Reynolds H.T."/>
            <person name="Vijayakumar V."/>
            <person name="Gluck-Thaler E."/>
            <person name="Korotkin H.B."/>
            <person name="Matheny P.B."/>
            <person name="Slot J.C."/>
        </authorList>
    </citation>
    <scope>NUCLEOTIDE SEQUENCE [LARGE SCALE GENOMIC DNA]</scope>
    <source>
        <strain evidence="5 6">SRW20</strain>
    </source>
</reference>
<dbReference type="InterPro" id="IPR011990">
    <property type="entry name" value="TPR-like_helical_dom_sf"/>
</dbReference>
<dbReference type="PANTHER" id="PTHR19980:SF0">
    <property type="entry name" value="CLEAVAGE STIMULATION FACTOR SUBUNIT 3"/>
    <property type="match status" value="1"/>
</dbReference>
<dbReference type="SMART" id="SM00386">
    <property type="entry name" value="HAT"/>
    <property type="match status" value="6"/>
</dbReference>
<comment type="caution">
    <text evidence="5">The sequence shown here is derived from an EMBL/GenBank/DDBJ whole genome shotgun (WGS) entry which is preliminary data.</text>
</comment>
<keyword evidence="6" id="KW-1185">Reference proteome</keyword>
<comment type="function">
    <text evidence="3">Component of the cleavage factor IA (CFIA) complex, which is involved in the endonucleolytic cleavage during polyadenylation-dependent pre-mRNA 3'-end formation.</text>
</comment>
<keyword evidence="3" id="KW-0507">mRNA processing</keyword>
<gene>
    <name evidence="5" type="ORF">CVT26_003687</name>
</gene>
<evidence type="ECO:0000256" key="1">
    <source>
        <dbReference type="ARBA" id="ARBA00022737"/>
    </source>
</evidence>
<keyword evidence="2 3" id="KW-0539">Nucleus</keyword>
<accession>A0A409WU50</accession>
<dbReference type="GO" id="GO:0005634">
    <property type="term" value="C:nucleus"/>
    <property type="evidence" value="ECO:0007669"/>
    <property type="project" value="UniProtKB-SubCell"/>
</dbReference>
<dbReference type="OrthoDB" id="26282at2759"/>
<dbReference type="GO" id="GO:0005737">
    <property type="term" value="C:cytoplasm"/>
    <property type="evidence" value="ECO:0007669"/>
    <property type="project" value="UniProtKB-SubCell"/>
</dbReference>
<organism evidence="5 6">
    <name type="scientific">Gymnopilus dilepis</name>
    <dbReference type="NCBI Taxonomy" id="231916"/>
    <lineage>
        <taxon>Eukaryota</taxon>
        <taxon>Fungi</taxon>
        <taxon>Dikarya</taxon>
        <taxon>Basidiomycota</taxon>
        <taxon>Agaricomycotina</taxon>
        <taxon>Agaricomycetes</taxon>
        <taxon>Agaricomycetidae</taxon>
        <taxon>Agaricales</taxon>
        <taxon>Agaricineae</taxon>
        <taxon>Hymenogastraceae</taxon>
        <taxon>Gymnopilus</taxon>
    </lineage>
</organism>
<dbReference type="GO" id="GO:0180010">
    <property type="term" value="P:co-transcriptional mRNA 3'-end processing, cleavage and polyadenylation pathway"/>
    <property type="evidence" value="ECO:0007669"/>
    <property type="project" value="UniProtKB-UniRule"/>
</dbReference>
<dbReference type="InterPro" id="IPR008847">
    <property type="entry name" value="Suf"/>
</dbReference>
<evidence type="ECO:0000256" key="3">
    <source>
        <dbReference type="RuleBase" id="RU369035"/>
    </source>
</evidence>
<dbReference type="Pfam" id="PF05843">
    <property type="entry name" value="Suf"/>
    <property type="match status" value="1"/>
</dbReference>
<dbReference type="FunCoup" id="A0A409WU50">
    <property type="interactions" value="789"/>
</dbReference>
<protein>
    <recommendedName>
        <fullName evidence="3">mRNA 3'-end-processing protein RNA14</fullName>
    </recommendedName>
</protein>
<dbReference type="Proteomes" id="UP000284706">
    <property type="component" value="Unassembled WGS sequence"/>
</dbReference>